<feature type="compositionally biased region" description="Basic residues" evidence="1">
    <location>
        <begin position="281"/>
        <end position="291"/>
    </location>
</feature>
<organism evidence="3 4">
    <name type="scientific">Demequina litorisediminis</name>
    <dbReference type="NCBI Taxonomy" id="1849022"/>
    <lineage>
        <taxon>Bacteria</taxon>
        <taxon>Bacillati</taxon>
        <taxon>Actinomycetota</taxon>
        <taxon>Actinomycetes</taxon>
        <taxon>Micrococcales</taxon>
        <taxon>Demequinaceae</taxon>
        <taxon>Demequina</taxon>
    </lineage>
</organism>
<feature type="compositionally biased region" description="Low complexity" evidence="1">
    <location>
        <begin position="158"/>
        <end position="170"/>
    </location>
</feature>
<name>A0ABQ6IDP4_9MICO</name>
<comment type="caution">
    <text evidence="3">The sequence shown here is derived from an EMBL/GenBank/DDBJ whole genome shotgun (WGS) entry which is preliminary data.</text>
</comment>
<feature type="compositionally biased region" description="Low complexity" evidence="1">
    <location>
        <begin position="258"/>
        <end position="280"/>
    </location>
</feature>
<dbReference type="Pfam" id="PF12169">
    <property type="entry name" value="DNA_pol3_gamma3"/>
    <property type="match status" value="1"/>
</dbReference>
<keyword evidence="4" id="KW-1185">Reference proteome</keyword>
<dbReference type="InterPro" id="IPR008921">
    <property type="entry name" value="DNA_pol3_clamp-load_cplx_C"/>
</dbReference>
<proteinExistence type="predicted"/>
<accession>A0ABQ6IDP4</accession>
<sequence length="291" mass="29866">MTYDRAIALLGFTDATLLDDAVDAIAASDGASLFDVVGRVIQTGHEPRRFVEDLLERVRDLLVIAASGGAGAKALGEVPQDQLERMTDQARRMTLPRASRAGDLINDALTSMVGATSPRLHLELLCARLLAAEVPVVAAAPQAGAGAAGGAGGGSGGNAPSAGSVGVGSPSTAAVGGASVRIRCVRCPRSDRGSTRRTGRLARRCPGRGRARTFRSLRVPPVLVCACSGLRRALYFRVRAFAGRSRAVGGARGDRAAASRGPSRASGPPRARAAPGTRGPSRARTRARACA</sequence>
<feature type="region of interest" description="Disordered" evidence="1">
    <location>
        <begin position="145"/>
        <end position="170"/>
    </location>
</feature>
<evidence type="ECO:0000313" key="3">
    <source>
        <dbReference type="EMBL" id="GMA35978.1"/>
    </source>
</evidence>
<dbReference type="EMBL" id="BSUN01000001">
    <property type="protein sequence ID" value="GMA35978.1"/>
    <property type="molecule type" value="Genomic_DNA"/>
</dbReference>
<evidence type="ECO:0000259" key="2">
    <source>
        <dbReference type="Pfam" id="PF12169"/>
    </source>
</evidence>
<feature type="compositionally biased region" description="Gly residues" evidence="1">
    <location>
        <begin position="146"/>
        <end position="157"/>
    </location>
</feature>
<dbReference type="Gene3D" id="1.20.272.10">
    <property type="match status" value="1"/>
</dbReference>
<dbReference type="SUPFAM" id="SSF48019">
    <property type="entry name" value="post-AAA+ oligomerization domain-like"/>
    <property type="match status" value="1"/>
</dbReference>
<dbReference type="InterPro" id="IPR022754">
    <property type="entry name" value="DNA_pol_III_gamma-3"/>
</dbReference>
<feature type="domain" description="DNA polymerase III gamma subunit" evidence="2">
    <location>
        <begin position="7"/>
        <end position="133"/>
    </location>
</feature>
<gene>
    <name evidence="3" type="ORF">GCM10025876_21820</name>
</gene>
<protein>
    <recommendedName>
        <fullName evidence="2">DNA polymerase III gamma subunit domain-containing protein</fullName>
    </recommendedName>
</protein>
<feature type="region of interest" description="Disordered" evidence="1">
    <location>
        <begin position="247"/>
        <end position="291"/>
    </location>
</feature>
<evidence type="ECO:0000313" key="4">
    <source>
        <dbReference type="Proteomes" id="UP001157125"/>
    </source>
</evidence>
<evidence type="ECO:0000256" key="1">
    <source>
        <dbReference type="SAM" id="MobiDB-lite"/>
    </source>
</evidence>
<dbReference type="Proteomes" id="UP001157125">
    <property type="component" value="Unassembled WGS sequence"/>
</dbReference>
<reference evidence="4" key="1">
    <citation type="journal article" date="2019" name="Int. J. Syst. Evol. Microbiol.">
        <title>The Global Catalogue of Microorganisms (GCM) 10K type strain sequencing project: providing services to taxonomists for standard genome sequencing and annotation.</title>
        <authorList>
            <consortium name="The Broad Institute Genomics Platform"/>
            <consortium name="The Broad Institute Genome Sequencing Center for Infectious Disease"/>
            <person name="Wu L."/>
            <person name="Ma J."/>
        </authorList>
    </citation>
    <scope>NUCLEOTIDE SEQUENCE [LARGE SCALE GENOMIC DNA]</scope>
    <source>
        <strain evidence="4">NBRC 112299</strain>
    </source>
</reference>